<sequence length="161" mass="17589">MYTTPILLPEASKAKYDEKRPDRGHIRSWDPSGGTTSVVSGSLPSPPLPSLSSPHSSARRPRCTVYCGPRQGDRRCSVPPPRDPWVVMCNVTDSRREAPVILGLPRGARQGQPPASRPIGYCVIVLAQPRSTNQALFIFLAPPTFQRNGTYDRTSPTSPLV</sequence>
<accession>A0A9Q0IUD5</accession>
<comment type="caution">
    <text evidence="2">The sequence shown here is derived from an EMBL/GenBank/DDBJ whole genome shotgun (WGS) entry which is preliminary data.</text>
</comment>
<dbReference type="AlphaFoldDB" id="A0A9Q0IUD5"/>
<gene>
    <name evidence="2" type="ORF">NHX12_022752</name>
</gene>
<proteinExistence type="predicted"/>
<feature type="region of interest" description="Disordered" evidence="1">
    <location>
        <begin position="1"/>
        <end position="62"/>
    </location>
</feature>
<organism evidence="2 3">
    <name type="scientific">Muraenolepis orangiensis</name>
    <name type="common">Patagonian moray cod</name>
    <dbReference type="NCBI Taxonomy" id="630683"/>
    <lineage>
        <taxon>Eukaryota</taxon>
        <taxon>Metazoa</taxon>
        <taxon>Chordata</taxon>
        <taxon>Craniata</taxon>
        <taxon>Vertebrata</taxon>
        <taxon>Euteleostomi</taxon>
        <taxon>Actinopterygii</taxon>
        <taxon>Neopterygii</taxon>
        <taxon>Teleostei</taxon>
        <taxon>Neoteleostei</taxon>
        <taxon>Acanthomorphata</taxon>
        <taxon>Zeiogadaria</taxon>
        <taxon>Gadariae</taxon>
        <taxon>Gadiformes</taxon>
        <taxon>Muraenolepidoidei</taxon>
        <taxon>Muraenolepididae</taxon>
        <taxon>Muraenolepis</taxon>
    </lineage>
</organism>
<name>A0A9Q0IUD5_9TELE</name>
<evidence type="ECO:0000256" key="1">
    <source>
        <dbReference type="SAM" id="MobiDB-lite"/>
    </source>
</evidence>
<feature type="compositionally biased region" description="Basic and acidic residues" evidence="1">
    <location>
        <begin position="12"/>
        <end position="28"/>
    </location>
</feature>
<protein>
    <submittedName>
        <fullName evidence="2">Uncharacterized protein</fullName>
    </submittedName>
</protein>
<evidence type="ECO:0000313" key="2">
    <source>
        <dbReference type="EMBL" id="KAJ3610660.1"/>
    </source>
</evidence>
<feature type="compositionally biased region" description="Low complexity" evidence="1">
    <location>
        <begin position="31"/>
        <end position="43"/>
    </location>
</feature>
<dbReference type="Proteomes" id="UP001148018">
    <property type="component" value="Unassembled WGS sequence"/>
</dbReference>
<reference evidence="2" key="1">
    <citation type="submission" date="2022-07" db="EMBL/GenBank/DDBJ databases">
        <title>Chromosome-level genome of Muraenolepis orangiensis.</title>
        <authorList>
            <person name="Kim J."/>
        </authorList>
    </citation>
    <scope>NUCLEOTIDE SEQUENCE</scope>
    <source>
        <strain evidence="2">KU_S4_2022</strain>
        <tissue evidence="2">Muscle</tissue>
    </source>
</reference>
<evidence type="ECO:0000313" key="3">
    <source>
        <dbReference type="Proteomes" id="UP001148018"/>
    </source>
</evidence>
<dbReference type="EMBL" id="JANIIK010000038">
    <property type="protein sequence ID" value="KAJ3610660.1"/>
    <property type="molecule type" value="Genomic_DNA"/>
</dbReference>
<keyword evidence="3" id="KW-1185">Reference proteome</keyword>